<proteinExistence type="predicted"/>
<evidence type="ECO:0000313" key="1">
    <source>
        <dbReference type="EMBL" id="SVC60525.1"/>
    </source>
</evidence>
<name>A0A382NJN9_9ZZZZ</name>
<sequence length="150" mass="16947">MNHIYFVLQRELPRLQFDVACPLFLELVGVEHFIECQIGIAIAMMAKESAFRVQPQNDAHTAIIPTRFVNRYPDGAGCERTERPKMAVLVQGQLATRIAGLKEQMAIPKDDIGADKLFDGVKQRRTKGVVEEGPVTAPILYLIVDYMNRY</sequence>
<accession>A0A382NJN9</accession>
<gene>
    <name evidence="1" type="ORF">METZ01_LOCUS313379</name>
</gene>
<dbReference type="EMBL" id="UINC01100452">
    <property type="protein sequence ID" value="SVC60525.1"/>
    <property type="molecule type" value="Genomic_DNA"/>
</dbReference>
<protein>
    <submittedName>
        <fullName evidence="1">Uncharacterized protein</fullName>
    </submittedName>
</protein>
<organism evidence="1">
    <name type="scientific">marine metagenome</name>
    <dbReference type="NCBI Taxonomy" id="408172"/>
    <lineage>
        <taxon>unclassified sequences</taxon>
        <taxon>metagenomes</taxon>
        <taxon>ecological metagenomes</taxon>
    </lineage>
</organism>
<reference evidence="1" key="1">
    <citation type="submission" date="2018-05" db="EMBL/GenBank/DDBJ databases">
        <authorList>
            <person name="Lanie J.A."/>
            <person name="Ng W.-L."/>
            <person name="Kazmierczak K.M."/>
            <person name="Andrzejewski T.M."/>
            <person name="Davidsen T.M."/>
            <person name="Wayne K.J."/>
            <person name="Tettelin H."/>
            <person name="Glass J.I."/>
            <person name="Rusch D."/>
            <person name="Podicherti R."/>
            <person name="Tsui H.-C.T."/>
            <person name="Winkler M.E."/>
        </authorList>
    </citation>
    <scope>NUCLEOTIDE SEQUENCE</scope>
</reference>
<dbReference type="AlphaFoldDB" id="A0A382NJN9"/>